<feature type="domain" description="FAD dependent oxidoreductase" evidence="1">
    <location>
        <begin position="33"/>
        <end position="393"/>
    </location>
</feature>
<proteinExistence type="predicted"/>
<sequence length="438" mass="47580">MQLPSNAPNNGWYNVLSDPAPARQVSGTVRAPWVVLGGGLTGLSAARQLATHVPNEEIVLIEAERVGFGTSGRNSGFALDNFFQGDEVPFVDPELAKSQMRLCTGGLNLLRKLVKENDIECGWHDWGKLHVSAGPDGAMGLEGLKKGYEMLDKEIQELNHDEVEAVTGSKFYTAGLKCKGTALMNPAALCRGLGDTLPPNVTLYENTPVHRLERGQQKRLLTTNGEVVTDQLILCTNVFSPALGFAKSDMVPIVAFASLTRPMTALEQVEISGDSNGFGLLPTTHGGSTVRRTPDSRILVRNTWGYGLKDVSHPALLARAQANHIDSIKKRWPKFQDFEMGLEIEHTWGGVLGVTRNNGHVFGQIENGIWGSIGCNAANVARGTMSGALLADMIVGKTSDLLTDQQKIPRPKWMPPGPVRKLAALYRIRNMDKSIAER</sequence>
<dbReference type="SUPFAM" id="SSF51905">
    <property type="entry name" value="FAD/NAD(P)-binding domain"/>
    <property type="match status" value="1"/>
</dbReference>
<evidence type="ECO:0000313" key="2">
    <source>
        <dbReference type="EMBL" id="SVA36619.1"/>
    </source>
</evidence>
<accession>A0A381V8C1</accession>
<dbReference type="Pfam" id="PF01266">
    <property type="entry name" value="DAO"/>
    <property type="match status" value="1"/>
</dbReference>
<organism evidence="2">
    <name type="scientific">marine metagenome</name>
    <dbReference type="NCBI Taxonomy" id="408172"/>
    <lineage>
        <taxon>unclassified sequences</taxon>
        <taxon>metagenomes</taxon>
        <taxon>ecological metagenomes</taxon>
    </lineage>
</organism>
<dbReference type="PANTHER" id="PTHR13847:SF281">
    <property type="entry name" value="FAD DEPENDENT OXIDOREDUCTASE DOMAIN-CONTAINING PROTEIN"/>
    <property type="match status" value="1"/>
</dbReference>
<reference evidence="2" key="1">
    <citation type="submission" date="2018-05" db="EMBL/GenBank/DDBJ databases">
        <authorList>
            <person name="Lanie J.A."/>
            <person name="Ng W.-L."/>
            <person name="Kazmierczak K.M."/>
            <person name="Andrzejewski T.M."/>
            <person name="Davidsen T.M."/>
            <person name="Wayne K.J."/>
            <person name="Tettelin H."/>
            <person name="Glass J.I."/>
            <person name="Rusch D."/>
            <person name="Podicherti R."/>
            <person name="Tsui H.-C.T."/>
            <person name="Winkler M.E."/>
        </authorList>
    </citation>
    <scope>NUCLEOTIDE SEQUENCE</scope>
</reference>
<dbReference type="Gene3D" id="3.30.9.10">
    <property type="entry name" value="D-Amino Acid Oxidase, subunit A, domain 2"/>
    <property type="match status" value="1"/>
</dbReference>
<gene>
    <name evidence="2" type="ORF">METZ01_LOCUS89473</name>
</gene>
<dbReference type="PANTHER" id="PTHR13847">
    <property type="entry name" value="SARCOSINE DEHYDROGENASE-RELATED"/>
    <property type="match status" value="1"/>
</dbReference>
<name>A0A381V8C1_9ZZZZ</name>
<evidence type="ECO:0000259" key="1">
    <source>
        <dbReference type="Pfam" id="PF01266"/>
    </source>
</evidence>
<dbReference type="Gene3D" id="3.50.50.60">
    <property type="entry name" value="FAD/NAD(P)-binding domain"/>
    <property type="match status" value="1"/>
</dbReference>
<protein>
    <recommendedName>
        <fullName evidence="1">FAD dependent oxidoreductase domain-containing protein</fullName>
    </recommendedName>
</protein>
<dbReference type="EMBL" id="UINC01008124">
    <property type="protein sequence ID" value="SVA36619.1"/>
    <property type="molecule type" value="Genomic_DNA"/>
</dbReference>
<dbReference type="AlphaFoldDB" id="A0A381V8C1"/>
<dbReference type="InterPro" id="IPR036188">
    <property type="entry name" value="FAD/NAD-bd_sf"/>
</dbReference>
<dbReference type="GO" id="GO:0005737">
    <property type="term" value="C:cytoplasm"/>
    <property type="evidence" value="ECO:0007669"/>
    <property type="project" value="TreeGrafter"/>
</dbReference>
<dbReference type="InterPro" id="IPR006076">
    <property type="entry name" value="FAD-dep_OxRdtase"/>
</dbReference>